<reference evidence="2" key="1">
    <citation type="submission" date="2021-01" db="EMBL/GenBank/DDBJ databases">
        <authorList>
            <person name="Kaushik A."/>
        </authorList>
    </citation>
    <scope>NUCLEOTIDE SEQUENCE</scope>
    <source>
        <strain evidence="2">AG4-RS23</strain>
    </source>
</reference>
<dbReference type="EMBL" id="CAJMWY010002475">
    <property type="protein sequence ID" value="CAE6489794.1"/>
    <property type="molecule type" value="Genomic_DNA"/>
</dbReference>
<feature type="compositionally biased region" description="Basic residues" evidence="1">
    <location>
        <begin position="433"/>
        <end position="449"/>
    </location>
</feature>
<sequence length="579" mass="65593">MTQRFYQVVGYQGHFRPYFWKPQRDFGDNHEFAQEPHAVEAIAGPKSGLWVRQDPQGNEVQPFIELVMGVRPHGAISILIPENHFDYHVKPAMGWTHRSNSCPDPYPRTMYASLSPIRFDSPKELAEMLKDLRPAKAGMKGCDDSKLNKYLKEGELKPERGAFEQARLLWHILYGGRAELPGVYGLPAPPSPLRLVYFSVTHWIDPHTYDVSVNEEPQVLDFGWYEPSIDATKPDTAKHYIIEEYAGMSKGSLNRSEFAHGESTTIPESKIPDTLRTLFSEPGAYPIVLVTHDWARTSRFLSSQGINTMVQEPTDAHTHDWARTSRFLSSQGINTSVPTWHLGVGKLLGFERQPIPSGPRADRRPSESNSSNRRRGSNGQYIDPDSKPVGEFEHDIKEEEGKPGRVYNGRWDPSSSSPYGERERDRRSLSPRSRTRPLNRREDRHHKPIFRPDEEEEDGEIVELAPMPDVHVIDIRELFITLAITRRPFILYPPIANRLGLQVEGWCAGNWARQFSEILASLVGGSPIHRRIEEFKRTPGVVPQSKQTGVPTILEGIAGGAKEEVKAAWGDSSEEEDDD</sequence>
<accession>A0A8H3CL64</accession>
<name>A0A8H3CL64_9AGAM</name>
<proteinExistence type="predicted"/>
<evidence type="ECO:0000256" key="1">
    <source>
        <dbReference type="SAM" id="MobiDB-lite"/>
    </source>
</evidence>
<organism evidence="2 3">
    <name type="scientific">Rhizoctonia solani</name>
    <dbReference type="NCBI Taxonomy" id="456999"/>
    <lineage>
        <taxon>Eukaryota</taxon>
        <taxon>Fungi</taxon>
        <taxon>Dikarya</taxon>
        <taxon>Basidiomycota</taxon>
        <taxon>Agaricomycotina</taxon>
        <taxon>Agaricomycetes</taxon>
        <taxon>Cantharellales</taxon>
        <taxon>Ceratobasidiaceae</taxon>
        <taxon>Rhizoctonia</taxon>
    </lineage>
</organism>
<evidence type="ECO:0000313" key="2">
    <source>
        <dbReference type="EMBL" id="CAE6489794.1"/>
    </source>
</evidence>
<feature type="region of interest" description="Disordered" evidence="1">
    <location>
        <begin position="351"/>
        <end position="458"/>
    </location>
</feature>
<dbReference type="AlphaFoldDB" id="A0A8H3CL64"/>
<evidence type="ECO:0000313" key="3">
    <source>
        <dbReference type="Proteomes" id="UP000663861"/>
    </source>
</evidence>
<protein>
    <submittedName>
        <fullName evidence="2">Uncharacterized protein</fullName>
    </submittedName>
</protein>
<dbReference type="Proteomes" id="UP000663861">
    <property type="component" value="Unassembled WGS sequence"/>
</dbReference>
<gene>
    <name evidence="2" type="ORF">RDB_LOCUS110161</name>
</gene>
<feature type="compositionally biased region" description="Basic and acidic residues" evidence="1">
    <location>
        <begin position="384"/>
        <end position="403"/>
    </location>
</feature>
<comment type="caution">
    <text evidence="2">The sequence shown here is derived from an EMBL/GenBank/DDBJ whole genome shotgun (WGS) entry which is preliminary data.</text>
</comment>